<evidence type="ECO:0000313" key="1">
    <source>
        <dbReference type="EnsemblPlants" id="AVESA.00010b.r2.4AG0636300.1.CDS.1"/>
    </source>
</evidence>
<dbReference type="Proteomes" id="UP001732700">
    <property type="component" value="Chromosome 4A"/>
</dbReference>
<proteinExistence type="predicted"/>
<evidence type="ECO:0000313" key="2">
    <source>
        <dbReference type="Proteomes" id="UP001732700"/>
    </source>
</evidence>
<reference evidence="1" key="2">
    <citation type="submission" date="2025-09" db="UniProtKB">
        <authorList>
            <consortium name="EnsemblPlants"/>
        </authorList>
    </citation>
    <scope>IDENTIFICATION</scope>
</reference>
<name>A0ACD5WGL0_AVESA</name>
<accession>A0ACD5WGL0</accession>
<organism evidence="1 2">
    <name type="scientific">Avena sativa</name>
    <name type="common">Oat</name>
    <dbReference type="NCBI Taxonomy" id="4498"/>
    <lineage>
        <taxon>Eukaryota</taxon>
        <taxon>Viridiplantae</taxon>
        <taxon>Streptophyta</taxon>
        <taxon>Embryophyta</taxon>
        <taxon>Tracheophyta</taxon>
        <taxon>Spermatophyta</taxon>
        <taxon>Magnoliopsida</taxon>
        <taxon>Liliopsida</taxon>
        <taxon>Poales</taxon>
        <taxon>Poaceae</taxon>
        <taxon>BOP clade</taxon>
        <taxon>Pooideae</taxon>
        <taxon>Poodae</taxon>
        <taxon>Poeae</taxon>
        <taxon>Poeae Chloroplast Group 1 (Aveneae type)</taxon>
        <taxon>Aveninae</taxon>
        <taxon>Avena</taxon>
    </lineage>
</organism>
<reference evidence="1" key="1">
    <citation type="submission" date="2021-05" db="EMBL/GenBank/DDBJ databases">
        <authorList>
            <person name="Scholz U."/>
            <person name="Mascher M."/>
            <person name="Fiebig A."/>
        </authorList>
    </citation>
    <scope>NUCLEOTIDE SEQUENCE [LARGE SCALE GENOMIC DNA]</scope>
</reference>
<keyword evidence="2" id="KW-1185">Reference proteome</keyword>
<dbReference type="EnsemblPlants" id="AVESA.00010b.r2.4AG0636300.1">
    <property type="protein sequence ID" value="AVESA.00010b.r2.4AG0636300.1.CDS.1"/>
    <property type="gene ID" value="AVESA.00010b.r2.4AG0636300"/>
</dbReference>
<protein>
    <submittedName>
        <fullName evidence="1">Uncharacterized protein</fullName>
    </submittedName>
</protein>
<sequence>MLKVTHERALYKNCELRCFVVPPPFLDTFLIFFIRAMKLHRTRHSCVKTSGDSAEKTNVVWEPSKDLKHLKLKFLLMIGSEEEDMVTNYIRLVMERAVGLKRVMLQSQTCKDCDAMNVESPKTSQAEDEIHKHRIKELTHTWIPLGGEDNNPLKYMVKECQ</sequence>